<dbReference type="AlphaFoldDB" id="A0A9P3ZIR6"/>
<accession>A0A9P3ZIR6</accession>
<keyword evidence="5" id="KW-0411">Iron-sulfur</keyword>
<dbReference type="GO" id="GO:0016491">
    <property type="term" value="F:oxidoreductase activity"/>
    <property type="evidence" value="ECO:0007669"/>
    <property type="project" value="UniProtKB-KW"/>
</dbReference>
<dbReference type="RefSeq" id="WP_055204472.1">
    <property type="nucleotide sequence ID" value="NZ_JADMQE010000003.1"/>
</dbReference>
<dbReference type="GO" id="GO:0046872">
    <property type="term" value="F:metal ion binding"/>
    <property type="evidence" value="ECO:0007669"/>
    <property type="project" value="UniProtKB-KW"/>
</dbReference>
<keyword evidence="2" id="KW-0479">Metal-binding</keyword>
<dbReference type="Pfam" id="PF12831">
    <property type="entry name" value="FAD_oxidored"/>
    <property type="match status" value="1"/>
</dbReference>
<dbReference type="Proteomes" id="UP000323119">
    <property type="component" value="Unassembled WGS sequence"/>
</dbReference>
<gene>
    <name evidence="7" type="ORF">F2S36_07285</name>
</gene>
<evidence type="ECO:0000256" key="1">
    <source>
        <dbReference type="ARBA" id="ARBA00022485"/>
    </source>
</evidence>
<feature type="chain" id="PRO_5040218141" evidence="6">
    <location>
        <begin position="25"/>
        <end position="601"/>
    </location>
</feature>
<dbReference type="InterPro" id="IPR039650">
    <property type="entry name" value="HdrA-like"/>
</dbReference>
<reference evidence="7 8" key="1">
    <citation type="journal article" date="2019" name="Nat. Med.">
        <title>A library of human gut bacterial isolates paired with longitudinal multiomics data enables mechanistic microbiome research.</title>
        <authorList>
            <person name="Poyet M."/>
            <person name="Groussin M."/>
            <person name="Gibbons S.M."/>
            <person name="Avila-Pacheco J."/>
            <person name="Jiang X."/>
            <person name="Kearney S.M."/>
            <person name="Perrotta A.R."/>
            <person name="Berdy B."/>
            <person name="Zhao S."/>
            <person name="Lieberman T.D."/>
            <person name="Swanson P.K."/>
            <person name="Smith M."/>
            <person name="Roesemann S."/>
            <person name="Alexander J.E."/>
            <person name="Rich S.A."/>
            <person name="Livny J."/>
            <person name="Vlamakis H."/>
            <person name="Clish C."/>
            <person name="Bullock K."/>
            <person name="Deik A."/>
            <person name="Scott J."/>
            <person name="Pierce K.A."/>
            <person name="Xavier R.J."/>
            <person name="Alm E.J."/>
        </authorList>
    </citation>
    <scope>NUCLEOTIDE SEQUENCE [LARGE SCALE GENOMIC DNA]</scope>
    <source>
        <strain evidence="7 8">BIOML-A204</strain>
    </source>
</reference>
<sequence>MTRIGFLLSAVLSLAIAHVRPAQAKTIRRTVDVLVIGGTTSGTSAAIAAARQGAATLIVEPTPMLGGMFSAQGVPAADGNHHLPSGLWNEFREALRAHYGGAEALATGWVSNTLFEPHVADSIFRAMAATEPRLEVLHGYVLDKVYKRGNSVTGARFSHGGGDRLEVSARITVDATDLGDALPMSGTPYRIGMDARADTGEALAPAEANDIVQDLTFVAILKDYGKGADKTIPRPEGYDPAEFAAACQTAAGQPISAEAMLNYGRLPNGKYMLNWPVNGNDVYMNIVEVPYARRDAALRPAREKTLRFIYYIQHELGFSHLGIADDEFGTADGLAYLPYHREGRRLDGVIRMTLDDVADRYGRPSALYRTGISVGDYPVDHHHDCCPQIGKIPFPPVPSFSVPMGVMIPAGTDNLVVSDKAISVSNLINGSTRLQPVVLLTGQAAGTLAAIAAREGCTPREVPVRRLQAALLAQDAYIAPLYDVKPGDPDFAMLQRIAATGILRMTGEPFQWANRTWFYPERGISVGEFSRGLHDYAPQVEVSDDPAPLTASSAAAMLRKAGAAVAADGTEPLTRREAARMTDEALHPFDRDVDFEGNLIK</sequence>
<dbReference type="SUPFAM" id="SSF51905">
    <property type="entry name" value="FAD/NAD(P)-binding domain"/>
    <property type="match status" value="1"/>
</dbReference>
<dbReference type="PANTHER" id="PTHR43498">
    <property type="entry name" value="FERREDOXIN:COB-COM HETERODISULFIDE REDUCTASE SUBUNIT A"/>
    <property type="match status" value="1"/>
</dbReference>
<evidence type="ECO:0000256" key="3">
    <source>
        <dbReference type="ARBA" id="ARBA00023002"/>
    </source>
</evidence>
<organism evidence="7 8">
    <name type="scientific">Alistipes onderdonkii</name>
    <dbReference type="NCBI Taxonomy" id="328813"/>
    <lineage>
        <taxon>Bacteria</taxon>
        <taxon>Pseudomonadati</taxon>
        <taxon>Bacteroidota</taxon>
        <taxon>Bacteroidia</taxon>
        <taxon>Bacteroidales</taxon>
        <taxon>Rikenellaceae</taxon>
        <taxon>Alistipes</taxon>
    </lineage>
</organism>
<evidence type="ECO:0000256" key="4">
    <source>
        <dbReference type="ARBA" id="ARBA00023004"/>
    </source>
</evidence>
<dbReference type="PANTHER" id="PTHR43498:SF1">
    <property type="entry name" value="COB--COM HETERODISULFIDE REDUCTASE IRON-SULFUR SUBUNIT A"/>
    <property type="match status" value="1"/>
</dbReference>
<comment type="caution">
    <text evidence="7">The sequence shown here is derived from an EMBL/GenBank/DDBJ whole genome shotgun (WGS) entry which is preliminary data.</text>
</comment>
<dbReference type="EMBL" id="VVUY01000005">
    <property type="protein sequence ID" value="KAA2561746.1"/>
    <property type="molecule type" value="Genomic_DNA"/>
</dbReference>
<name>A0A9P3ZIR6_9BACT</name>
<dbReference type="InterPro" id="IPR036188">
    <property type="entry name" value="FAD/NAD-bd_sf"/>
</dbReference>
<dbReference type="Gene3D" id="3.50.50.60">
    <property type="entry name" value="FAD/NAD(P)-binding domain"/>
    <property type="match status" value="1"/>
</dbReference>
<protein>
    <submittedName>
        <fullName evidence="7">FAD-dependent oxidoreductase</fullName>
    </submittedName>
</protein>
<keyword evidence="6" id="KW-0732">Signal</keyword>
<keyword evidence="1" id="KW-0004">4Fe-4S</keyword>
<evidence type="ECO:0000313" key="8">
    <source>
        <dbReference type="Proteomes" id="UP000323119"/>
    </source>
</evidence>
<keyword evidence="3" id="KW-0560">Oxidoreductase</keyword>
<dbReference type="GO" id="GO:0051539">
    <property type="term" value="F:4 iron, 4 sulfur cluster binding"/>
    <property type="evidence" value="ECO:0007669"/>
    <property type="project" value="UniProtKB-KW"/>
</dbReference>
<keyword evidence="4" id="KW-0408">Iron</keyword>
<evidence type="ECO:0000256" key="5">
    <source>
        <dbReference type="ARBA" id="ARBA00023014"/>
    </source>
</evidence>
<evidence type="ECO:0000256" key="2">
    <source>
        <dbReference type="ARBA" id="ARBA00022723"/>
    </source>
</evidence>
<evidence type="ECO:0000313" key="7">
    <source>
        <dbReference type="EMBL" id="KAA2561746.1"/>
    </source>
</evidence>
<evidence type="ECO:0000256" key="6">
    <source>
        <dbReference type="SAM" id="SignalP"/>
    </source>
</evidence>
<feature type="signal peptide" evidence="6">
    <location>
        <begin position="1"/>
        <end position="24"/>
    </location>
</feature>
<proteinExistence type="predicted"/>